<protein>
    <recommendedName>
        <fullName evidence="3">SH3 domain-containing protein</fullName>
    </recommendedName>
</protein>
<dbReference type="PRINTS" id="PR00452">
    <property type="entry name" value="SH3DOMAIN"/>
</dbReference>
<dbReference type="Proteomes" id="UP000193380">
    <property type="component" value="Unassembled WGS sequence"/>
</dbReference>
<keyword evidence="1 2" id="KW-0728">SH3 domain</keyword>
<dbReference type="PROSITE" id="PS50002">
    <property type="entry name" value="SH3"/>
    <property type="match status" value="1"/>
</dbReference>
<dbReference type="SMART" id="SM00326">
    <property type="entry name" value="SH3"/>
    <property type="match status" value="1"/>
</dbReference>
<evidence type="ECO:0000313" key="5">
    <source>
        <dbReference type="Proteomes" id="UP000193380"/>
    </source>
</evidence>
<evidence type="ECO:0000313" key="4">
    <source>
        <dbReference type="EMBL" id="CDR17928.1"/>
    </source>
</evidence>
<proteinExistence type="predicted"/>
<dbReference type="Gene3D" id="2.30.30.40">
    <property type="entry name" value="SH3 Domains"/>
    <property type="match status" value="1"/>
</dbReference>
<dbReference type="InterPro" id="IPR036028">
    <property type="entry name" value="SH3-like_dom_sf"/>
</dbReference>
<sequence length="140" mass="15676">MDFEGMMGDEMTVQVGDVVTSVTKPSEEGWLEGELRGKRGIFPANFVKEVPVYLIGGSQREPRSLRKCMCHSPMALNLHYHNALLIVCPITWICSLNCIQICFPVCQTQTLFCTEMCKCFGSCSSRYTHTLSARQAQTSN</sequence>
<name>A0A061A523_ONCMY</name>
<dbReference type="InterPro" id="IPR001452">
    <property type="entry name" value="SH3_domain"/>
</dbReference>
<evidence type="ECO:0000256" key="2">
    <source>
        <dbReference type="PROSITE-ProRule" id="PRU00192"/>
    </source>
</evidence>
<accession>A0A061A523</accession>
<reference evidence="4" key="2">
    <citation type="submission" date="2014-03" db="EMBL/GenBank/DDBJ databases">
        <authorList>
            <person name="Genoscope - CEA"/>
        </authorList>
    </citation>
    <scope>NUCLEOTIDE SEQUENCE</scope>
</reference>
<dbReference type="EMBL" id="FR973762">
    <property type="protein sequence ID" value="CDR17928.1"/>
    <property type="molecule type" value="Genomic_DNA"/>
</dbReference>
<gene>
    <name evidence="4" type="ORF">GSONMT00039385001</name>
</gene>
<dbReference type="AlphaFoldDB" id="A0A061A523"/>
<reference evidence="4" key="1">
    <citation type="journal article" date="2014" name="Nat. Commun.">
        <title>The rainbow trout genome provides novel insights into evolution after whole-genome duplication in vertebrates.</title>
        <authorList>
            <person name="Berthelot C."/>
            <person name="Brunet F."/>
            <person name="Chalopin D."/>
            <person name="Juanchich A."/>
            <person name="Bernard M."/>
            <person name="Noel B."/>
            <person name="Bento P."/>
            <person name="Da Silva C."/>
            <person name="Labadie K."/>
            <person name="Alberti A."/>
            <person name="Aury J.M."/>
            <person name="Louis A."/>
            <person name="Dehais P."/>
            <person name="Bardou P."/>
            <person name="Montfort J."/>
            <person name="Klopp C."/>
            <person name="Cabau C."/>
            <person name="Gaspin C."/>
            <person name="Thorgaard G.H."/>
            <person name="Boussaha M."/>
            <person name="Quillet E."/>
            <person name="Guyomard R."/>
            <person name="Galiana D."/>
            <person name="Bobe J."/>
            <person name="Volff J.N."/>
            <person name="Genet C."/>
            <person name="Wincker P."/>
            <person name="Jaillon O."/>
            <person name="Roest Crollius H."/>
            <person name="Guiguen Y."/>
        </authorList>
    </citation>
    <scope>NUCLEOTIDE SEQUENCE [LARGE SCALE GENOMIC DNA]</scope>
</reference>
<dbReference type="PaxDb" id="8022-A0A061A523"/>
<dbReference type="STRING" id="8022.A0A061A523"/>
<evidence type="ECO:0000256" key="1">
    <source>
        <dbReference type="ARBA" id="ARBA00022443"/>
    </source>
</evidence>
<feature type="domain" description="SH3" evidence="3">
    <location>
        <begin position="1"/>
        <end position="52"/>
    </location>
</feature>
<dbReference type="Pfam" id="PF14604">
    <property type="entry name" value="SH3_9"/>
    <property type="match status" value="1"/>
</dbReference>
<evidence type="ECO:0000259" key="3">
    <source>
        <dbReference type="PROSITE" id="PS50002"/>
    </source>
</evidence>
<organism evidence="4 5">
    <name type="scientific">Oncorhynchus mykiss</name>
    <name type="common">Rainbow trout</name>
    <name type="synonym">Salmo gairdneri</name>
    <dbReference type="NCBI Taxonomy" id="8022"/>
    <lineage>
        <taxon>Eukaryota</taxon>
        <taxon>Metazoa</taxon>
        <taxon>Chordata</taxon>
        <taxon>Craniata</taxon>
        <taxon>Vertebrata</taxon>
        <taxon>Euteleostomi</taxon>
        <taxon>Actinopterygii</taxon>
        <taxon>Neopterygii</taxon>
        <taxon>Teleostei</taxon>
        <taxon>Protacanthopterygii</taxon>
        <taxon>Salmoniformes</taxon>
        <taxon>Salmonidae</taxon>
        <taxon>Salmoninae</taxon>
        <taxon>Oncorhynchus</taxon>
    </lineage>
</organism>
<dbReference type="SUPFAM" id="SSF50044">
    <property type="entry name" value="SH3-domain"/>
    <property type="match status" value="1"/>
</dbReference>